<organism evidence="1 2">
    <name type="scientific">Salinimicrobium oceani</name>
    <dbReference type="NCBI Taxonomy" id="2722702"/>
    <lineage>
        <taxon>Bacteria</taxon>
        <taxon>Pseudomonadati</taxon>
        <taxon>Bacteroidota</taxon>
        <taxon>Flavobacteriia</taxon>
        <taxon>Flavobacteriales</taxon>
        <taxon>Flavobacteriaceae</taxon>
        <taxon>Salinimicrobium</taxon>
    </lineage>
</organism>
<dbReference type="Proteomes" id="UP000703674">
    <property type="component" value="Unassembled WGS sequence"/>
</dbReference>
<proteinExistence type="predicted"/>
<reference evidence="1 2" key="1">
    <citation type="submission" date="2020-03" db="EMBL/GenBank/DDBJ databases">
        <title>Salinimicrobium sp. nov, isolated from SCS.</title>
        <authorList>
            <person name="Cao W.R."/>
        </authorList>
    </citation>
    <scope>NUCLEOTIDE SEQUENCE [LARGE SCALE GENOMIC DNA]</scope>
    <source>
        <strain evidence="2">J15B91</strain>
    </source>
</reference>
<evidence type="ECO:0000313" key="2">
    <source>
        <dbReference type="Proteomes" id="UP000703674"/>
    </source>
</evidence>
<keyword evidence="2" id="KW-1185">Reference proteome</keyword>
<name>A0ABX1CZL8_9FLAO</name>
<dbReference type="RefSeq" id="WP_168137437.1">
    <property type="nucleotide sequence ID" value="NZ_JAAVJR010000002.1"/>
</dbReference>
<dbReference type="EMBL" id="JAAVJR010000002">
    <property type="protein sequence ID" value="NJW52333.1"/>
    <property type="molecule type" value="Genomic_DNA"/>
</dbReference>
<accession>A0ABX1CZL8</accession>
<evidence type="ECO:0008006" key="3">
    <source>
        <dbReference type="Google" id="ProtNLM"/>
    </source>
</evidence>
<gene>
    <name evidence="1" type="ORF">HC175_05330</name>
</gene>
<evidence type="ECO:0000313" key="1">
    <source>
        <dbReference type="EMBL" id="NJW52333.1"/>
    </source>
</evidence>
<dbReference type="InterPro" id="IPR014710">
    <property type="entry name" value="RmlC-like_jellyroll"/>
</dbReference>
<comment type="caution">
    <text evidence="1">The sequence shown here is derived from an EMBL/GenBank/DDBJ whole genome shotgun (WGS) entry which is preliminary data.</text>
</comment>
<dbReference type="Gene3D" id="2.60.120.10">
    <property type="entry name" value="Jelly Rolls"/>
    <property type="match status" value="1"/>
</dbReference>
<protein>
    <recommendedName>
        <fullName evidence="3">AraC-type arabinose-binding/dimerisation domain-containing protein</fullName>
    </recommendedName>
</protein>
<sequence>MLLKELNRELSSASKPLVKRFEQAEGSHVLAIGLNHDVILKEHKSDIPARIVVIKGAITYISGNNSIHLDVFDELEIPIGEYHSIEPREASIFFVIKK</sequence>